<accession>A0ABS9FE64</accession>
<dbReference type="Proteomes" id="UP000814003">
    <property type="component" value="Unassembled WGS sequence"/>
</dbReference>
<proteinExistence type="predicted"/>
<gene>
    <name evidence="1" type="ORF">GIW56_22845</name>
</gene>
<dbReference type="InterPro" id="IPR019289">
    <property type="entry name" value="Phage_tail_E/E"/>
</dbReference>
<dbReference type="EMBL" id="WKED01000055">
    <property type="protein sequence ID" value="MCF5109672.1"/>
    <property type="molecule type" value="Genomic_DNA"/>
</dbReference>
<evidence type="ECO:0000313" key="1">
    <source>
        <dbReference type="EMBL" id="MCF5109672.1"/>
    </source>
</evidence>
<keyword evidence="2" id="KW-1185">Reference proteome</keyword>
<dbReference type="RefSeq" id="WP_236309824.1">
    <property type="nucleotide sequence ID" value="NZ_WKED01000055.1"/>
</dbReference>
<evidence type="ECO:0000313" key="2">
    <source>
        <dbReference type="Proteomes" id="UP000814003"/>
    </source>
</evidence>
<dbReference type="Pfam" id="PF10109">
    <property type="entry name" value="Phage_TAC_7"/>
    <property type="match status" value="2"/>
</dbReference>
<sequence length="195" mass="21501">MAKSRARKPWVMPTHTLSFPITTEDGDKITEIPLRAFSVAEHRKALAEVSDDSDAQFEALVLLSSGLDEEVVDQLSRPDFVSLAKLINEYVNLPASFFLARKPEDPNAPPLLVPIKGITGTVSALTLTVPALKATKMMNKLKTANERADFISAHCTGLSVPEIQMLSCPDWSQLQDRLNDFLNKPADFFQSETST</sequence>
<comment type="caution">
    <text evidence="1">The sequence shown here is derived from an EMBL/GenBank/DDBJ whole genome shotgun (WGS) entry which is preliminary data.</text>
</comment>
<organism evidence="1 2">
    <name type="scientific">Pseudomonas gessardii</name>
    <dbReference type="NCBI Taxonomy" id="78544"/>
    <lineage>
        <taxon>Bacteria</taxon>
        <taxon>Pseudomonadati</taxon>
        <taxon>Pseudomonadota</taxon>
        <taxon>Gammaproteobacteria</taxon>
        <taxon>Pseudomonadales</taxon>
        <taxon>Pseudomonadaceae</taxon>
        <taxon>Pseudomonas</taxon>
    </lineage>
</organism>
<reference evidence="1 2" key="1">
    <citation type="submission" date="2019-11" db="EMBL/GenBank/DDBJ databases">
        <title>Epiphytic Pseudomonas syringae from cherry orchards.</title>
        <authorList>
            <person name="Hulin M.T."/>
        </authorList>
    </citation>
    <scope>NUCLEOTIDE SEQUENCE [LARGE SCALE GENOMIC DNA]</scope>
    <source>
        <strain evidence="1 2">PA-6-5B</strain>
    </source>
</reference>
<protein>
    <submittedName>
        <fullName evidence="1">Phage tail assembly protein</fullName>
    </submittedName>
</protein>
<name>A0ABS9FE64_9PSED</name>